<accession>A0A9P4NBL3</accession>
<feature type="compositionally biased region" description="Basic and acidic residues" evidence="2">
    <location>
        <begin position="707"/>
        <end position="716"/>
    </location>
</feature>
<protein>
    <submittedName>
        <fullName evidence="4">YL1-domain-containing protein</fullName>
    </submittedName>
</protein>
<feature type="compositionally biased region" description="Polar residues" evidence="2">
    <location>
        <begin position="334"/>
        <end position="348"/>
    </location>
</feature>
<feature type="compositionally biased region" description="Low complexity" evidence="2">
    <location>
        <begin position="436"/>
        <end position="447"/>
    </location>
</feature>
<dbReference type="Pfam" id="PF05764">
    <property type="entry name" value="YL1"/>
    <property type="match status" value="1"/>
</dbReference>
<name>A0A9P4NBL3_9PLEO</name>
<gene>
    <name evidence="4" type="ORF">CC78DRAFT_611884</name>
</gene>
<dbReference type="GO" id="GO:0005634">
    <property type="term" value="C:nucleus"/>
    <property type="evidence" value="ECO:0007669"/>
    <property type="project" value="TreeGrafter"/>
</dbReference>
<feature type="compositionally biased region" description="Polar residues" evidence="2">
    <location>
        <begin position="406"/>
        <end position="435"/>
    </location>
</feature>
<comment type="similarity">
    <text evidence="1">Belongs to the VPS72/YL1 family.</text>
</comment>
<dbReference type="PANTHER" id="PTHR13275:SF4">
    <property type="entry name" value="VACUOLAR PROTEIN SORTING-ASSOCIATED PROTEIN 72 HOMOLOG"/>
    <property type="match status" value="1"/>
</dbReference>
<feature type="domain" description="Vps72/YL1 C-terminal" evidence="3">
    <location>
        <begin position="582"/>
        <end position="611"/>
    </location>
</feature>
<evidence type="ECO:0000256" key="1">
    <source>
        <dbReference type="ARBA" id="ARBA00006832"/>
    </source>
</evidence>
<evidence type="ECO:0000313" key="4">
    <source>
        <dbReference type="EMBL" id="KAF2270227.1"/>
    </source>
</evidence>
<feature type="region of interest" description="Disordered" evidence="2">
    <location>
        <begin position="1"/>
        <end position="207"/>
    </location>
</feature>
<dbReference type="Pfam" id="PF08265">
    <property type="entry name" value="YL1_C"/>
    <property type="match status" value="1"/>
</dbReference>
<organism evidence="4 5">
    <name type="scientific">Lojkania enalia</name>
    <dbReference type="NCBI Taxonomy" id="147567"/>
    <lineage>
        <taxon>Eukaryota</taxon>
        <taxon>Fungi</taxon>
        <taxon>Dikarya</taxon>
        <taxon>Ascomycota</taxon>
        <taxon>Pezizomycotina</taxon>
        <taxon>Dothideomycetes</taxon>
        <taxon>Pleosporomycetidae</taxon>
        <taxon>Pleosporales</taxon>
        <taxon>Pleosporales incertae sedis</taxon>
        <taxon>Lojkania</taxon>
    </lineage>
</organism>
<comment type="caution">
    <text evidence="4">The sequence shown here is derived from an EMBL/GenBank/DDBJ whole genome shotgun (WGS) entry which is preliminary data.</text>
</comment>
<feature type="compositionally biased region" description="Polar residues" evidence="2">
    <location>
        <begin position="477"/>
        <end position="486"/>
    </location>
</feature>
<feature type="region of interest" description="Disordered" evidence="2">
    <location>
        <begin position="677"/>
        <end position="716"/>
    </location>
</feature>
<keyword evidence="5" id="KW-1185">Reference proteome</keyword>
<feature type="compositionally biased region" description="Acidic residues" evidence="2">
    <location>
        <begin position="18"/>
        <end position="34"/>
    </location>
</feature>
<feature type="compositionally biased region" description="Polar residues" evidence="2">
    <location>
        <begin position="359"/>
        <end position="380"/>
    </location>
</feature>
<dbReference type="OrthoDB" id="3942062at2759"/>
<feature type="compositionally biased region" description="Polar residues" evidence="2">
    <location>
        <begin position="180"/>
        <end position="193"/>
    </location>
</feature>
<feature type="compositionally biased region" description="Acidic residues" evidence="2">
    <location>
        <begin position="61"/>
        <end position="82"/>
    </location>
</feature>
<dbReference type="AlphaFoldDB" id="A0A9P4NBL3"/>
<feature type="region of interest" description="Disordered" evidence="2">
    <location>
        <begin position="303"/>
        <end position="498"/>
    </location>
</feature>
<dbReference type="EMBL" id="ML986580">
    <property type="protein sequence ID" value="KAF2270227.1"/>
    <property type="molecule type" value="Genomic_DNA"/>
</dbReference>
<dbReference type="PANTHER" id="PTHR13275">
    <property type="entry name" value="YL-1 PROTEIN TRANSCRIPTION FACTOR-LIKE 1"/>
    <property type="match status" value="1"/>
</dbReference>
<dbReference type="InterPro" id="IPR046757">
    <property type="entry name" value="YL1_N"/>
</dbReference>
<dbReference type="SMART" id="SM00993">
    <property type="entry name" value="YL1_C"/>
    <property type="match status" value="1"/>
</dbReference>
<dbReference type="Proteomes" id="UP000800093">
    <property type="component" value="Unassembled WGS sequence"/>
</dbReference>
<sequence>MSTSPAEPMEVEHRSSSDDDERASESEAESEGDAQADLMVVSRTRRANAGNRMSTLLAQTADEEEQWGEEWEEAPNEEEFVGEEANNQDDYNMDSSSSEEEDDGGDDEAGEKELRRVERQERNKKRKAATNPFAARLTAARKRVKLNVPSTDSQSAPVPRPKKKSERASWIPTPEDGPTRMSSRRQTVANKETTMAKLKEKDRKRDDTLAMMKAAEARKAKDEPKPVSQLERLAEAARVERVNSRSLHRWEEAEEQRAAERQAKLDALKNRQIEGPFIRYYSGPAIWVDDKLKFTGKDAPKLEELDEKLNKDIPPASESQNPRSSALDEVQAPQKENNVENNIPSPSQVKAGPSPPQAVPTSQEQPIQNTQAPQNPSVGSHSMPYPSSIMFVPPQNPEPFPFGIEQYTQGNPVDTSQPPSHTSQPQIQSPSKPVLSQQSQTPFSQSPFPNPHELPAQSPFSQPHPSLSDPPFEQGTVDPQNLLNQIQPPPPPPKPPHRKIIRRALRNLLILTSFPQLDDPGPTRSRTVSSMLKEKDRSALIQLSSTLFNWSLADATTFVTSMLNAPKTKKEREAILKGPKKELCAVTNTIARYRDPGTGIPYRDARAFSVIRGVVEGRFVWCGSLGCYVGAKPPPPKGSVGAGGLRPRAGFGVRPVTGVPKRFLEAPKPVVNQAIGEGAPVMTQSGETAATNGPAGAAARTTGNNDSVKRESAVAQ</sequence>
<reference evidence="5" key="1">
    <citation type="journal article" date="2020" name="Stud. Mycol.">
        <title>101 Dothideomycetes genomes: A test case for predicting lifestyles and emergence of pathogens.</title>
        <authorList>
            <person name="Haridas S."/>
            <person name="Albert R."/>
            <person name="Binder M."/>
            <person name="Bloem J."/>
            <person name="LaButti K."/>
            <person name="Salamov A."/>
            <person name="Andreopoulos B."/>
            <person name="Baker S."/>
            <person name="Barry K."/>
            <person name="Bills G."/>
            <person name="Bluhm B."/>
            <person name="Cannon C."/>
            <person name="Castanera R."/>
            <person name="Culley D."/>
            <person name="Daum C."/>
            <person name="Ezra D."/>
            <person name="Gonzalez J."/>
            <person name="Henrissat B."/>
            <person name="Kuo A."/>
            <person name="Liang C."/>
            <person name="Lipzen A."/>
            <person name="Lutzoni F."/>
            <person name="Magnuson J."/>
            <person name="Mondo S."/>
            <person name="Nolan M."/>
            <person name="Ohm R."/>
            <person name="Pangilinan J."/>
            <person name="Park H.-J."/>
            <person name="Ramirez L."/>
            <person name="Alfaro M."/>
            <person name="Sun H."/>
            <person name="Tritt A."/>
            <person name="Yoshinaga Y."/>
            <person name="Zwiers L.-H."/>
            <person name="Turgeon B."/>
            <person name="Goodwin S."/>
            <person name="Spatafora J."/>
            <person name="Crous P."/>
            <person name="Grigoriev I."/>
        </authorList>
    </citation>
    <scope>NUCLEOTIDE SEQUENCE [LARGE SCALE GENOMIC DNA]</scope>
    <source>
        <strain evidence="5">CBS 304.66</strain>
    </source>
</reference>
<evidence type="ECO:0000256" key="2">
    <source>
        <dbReference type="SAM" id="MobiDB-lite"/>
    </source>
</evidence>
<dbReference type="InterPro" id="IPR013272">
    <property type="entry name" value="Vps72/YL1_C"/>
</dbReference>
<feature type="compositionally biased region" description="Basic and acidic residues" evidence="2">
    <location>
        <begin position="111"/>
        <end position="121"/>
    </location>
</feature>
<feature type="compositionally biased region" description="Acidic residues" evidence="2">
    <location>
        <begin position="97"/>
        <end position="110"/>
    </location>
</feature>
<feature type="compositionally biased region" description="Low complexity" evidence="2">
    <location>
        <begin position="688"/>
        <end position="705"/>
    </location>
</feature>
<evidence type="ECO:0000259" key="3">
    <source>
        <dbReference type="SMART" id="SM00993"/>
    </source>
</evidence>
<proteinExistence type="inferred from homology"/>
<evidence type="ECO:0000313" key="5">
    <source>
        <dbReference type="Proteomes" id="UP000800093"/>
    </source>
</evidence>
<feature type="compositionally biased region" description="Basic and acidic residues" evidence="2">
    <location>
        <begin position="197"/>
        <end position="207"/>
    </location>
</feature>